<dbReference type="PROSITE" id="PS51257">
    <property type="entry name" value="PROKAR_LIPOPROTEIN"/>
    <property type="match status" value="1"/>
</dbReference>
<name>A0A4R2HAT0_9SPHI</name>
<dbReference type="Proteomes" id="UP000295684">
    <property type="component" value="Unassembled WGS sequence"/>
</dbReference>
<keyword evidence="1" id="KW-0732">Signal</keyword>
<reference evidence="5" key="2">
    <citation type="journal article" date="2019" name="Int. J. Syst. Evol. Microbiol.">
        <title>The Global Catalogue of Microorganisms (GCM) 10K type strain sequencing project: providing services to taxonomists for standard genome sequencing and annotation.</title>
        <authorList>
            <consortium name="The Broad Institute Genomics Platform"/>
            <consortium name="The Broad Institute Genome Sequencing Center for Infectious Disease"/>
            <person name="Wu L."/>
            <person name="Ma J."/>
        </authorList>
    </citation>
    <scope>NUCLEOTIDE SEQUENCE [LARGE SCALE GENOMIC DNA]</scope>
    <source>
        <strain evidence="5">CGMCC 1.15644</strain>
    </source>
</reference>
<evidence type="ECO:0000256" key="1">
    <source>
        <dbReference type="SAM" id="SignalP"/>
    </source>
</evidence>
<proteinExistence type="predicted"/>
<reference evidence="3 4" key="3">
    <citation type="submission" date="2019-03" db="EMBL/GenBank/DDBJ databases">
        <title>Genomic Encyclopedia of Type Strains, Phase IV (KMG-IV): sequencing the most valuable type-strain genomes for metagenomic binning, comparative biology and taxonomic classification.</title>
        <authorList>
            <person name="Goeker M."/>
        </authorList>
    </citation>
    <scope>NUCLEOTIDE SEQUENCE [LARGE SCALE GENOMIC DNA]</scope>
    <source>
        <strain evidence="3 4">DSM 103236</strain>
    </source>
</reference>
<accession>A0A4R2HAT0</accession>
<protein>
    <submittedName>
        <fullName evidence="3">Uncharacterized protein DUF4270</fullName>
    </submittedName>
</protein>
<keyword evidence="5" id="KW-1185">Reference proteome</keyword>
<dbReference type="Pfam" id="PF14092">
    <property type="entry name" value="DUF4270"/>
    <property type="match status" value="1"/>
</dbReference>
<sequence>MKFTKQDLLTLLISLFLFASCKNPGAVGLDVDPNAAIEGTLVNSERITSQTIKENDIATNTLTQHPIGYMVDPTFGKTEASLAMTVNPPSTLTQDFGTNSTLDSAVLVLNIGTQFYGDTTTSKYSIDVYQLTNRITNFKSSDVQAHNSTLLGNFNSKIFPKTPIKITDVVSSGKDTVKTVKAQIRIPLNKAFIQNTILAQPAATFTTNAKFAEYFKGLYAEINKTSSTIAGGGVAFIDFAASNSYVQMVYKKPNTSNGIDTVSVNFPISTASSAVTANIKHDYTGTDIQTQISNPATQYNVTYLQALVGVKTKISFPDLANFTNTYGKVVVNKAELVVDLSTGSFTNPFAPAEKIGLYRWDIAEQPADLPDYTNLVSSGGEALFGGAFDSTKNRYVFSVTSYVQGLIDKTITDYGTFLAPTSTSEFQITPSATSAGRSVIGSFGNTPNKIKLNIYYTKIN</sequence>
<dbReference type="OrthoDB" id="1466062at2"/>
<evidence type="ECO:0000313" key="4">
    <source>
        <dbReference type="Proteomes" id="UP000295684"/>
    </source>
</evidence>
<dbReference type="Proteomes" id="UP000622648">
    <property type="component" value="Unassembled WGS sequence"/>
</dbReference>
<feature type="chain" id="PRO_5020478224" evidence="1">
    <location>
        <begin position="20"/>
        <end position="460"/>
    </location>
</feature>
<dbReference type="EMBL" id="BMJO01000005">
    <property type="protein sequence ID" value="GGE63475.1"/>
    <property type="molecule type" value="Genomic_DNA"/>
</dbReference>
<feature type="signal peptide" evidence="1">
    <location>
        <begin position="1"/>
        <end position="19"/>
    </location>
</feature>
<dbReference type="EMBL" id="SLWO01000005">
    <property type="protein sequence ID" value="TCO23902.1"/>
    <property type="molecule type" value="Genomic_DNA"/>
</dbReference>
<organism evidence="3 4">
    <name type="scientific">Pedobacter psychrotolerans</name>
    <dbReference type="NCBI Taxonomy" id="1843235"/>
    <lineage>
        <taxon>Bacteria</taxon>
        <taxon>Pseudomonadati</taxon>
        <taxon>Bacteroidota</taxon>
        <taxon>Sphingobacteriia</taxon>
        <taxon>Sphingobacteriales</taxon>
        <taxon>Sphingobacteriaceae</taxon>
        <taxon>Pedobacter</taxon>
    </lineage>
</organism>
<dbReference type="AlphaFoldDB" id="A0A4R2HAT0"/>
<dbReference type="InterPro" id="IPR025366">
    <property type="entry name" value="DUF4270"/>
</dbReference>
<evidence type="ECO:0000313" key="2">
    <source>
        <dbReference type="EMBL" id="GGE63475.1"/>
    </source>
</evidence>
<comment type="caution">
    <text evidence="3">The sequence shown here is derived from an EMBL/GenBank/DDBJ whole genome shotgun (WGS) entry which is preliminary data.</text>
</comment>
<evidence type="ECO:0000313" key="5">
    <source>
        <dbReference type="Proteomes" id="UP000622648"/>
    </source>
</evidence>
<evidence type="ECO:0000313" key="3">
    <source>
        <dbReference type="EMBL" id="TCO23902.1"/>
    </source>
</evidence>
<dbReference type="RefSeq" id="WP_132533991.1">
    <property type="nucleotide sequence ID" value="NZ_BMJO01000005.1"/>
</dbReference>
<reference evidence="2" key="4">
    <citation type="submission" date="2024-05" db="EMBL/GenBank/DDBJ databases">
        <authorList>
            <person name="Sun Q."/>
            <person name="Zhou Y."/>
        </authorList>
    </citation>
    <scope>NUCLEOTIDE SEQUENCE</scope>
    <source>
        <strain evidence="2">CGMCC 1.15644</strain>
    </source>
</reference>
<gene>
    <name evidence="3" type="ORF">EV200_105376</name>
    <name evidence="2" type="ORF">GCM10011413_32340</name>
</gene>
<reference evidence="2" key="1">
    <citation type="journal article" date="2014" name="Int. J. Syst. Evol. Microbiol.">
        <title>Complete genome of a new Firmicutes species belonging to the dominant human colonic microbiota ('Ruminococcus bicirculans') reveals two chromosomes and a selective capacity to utilize plant glucans.</title>
        <authorList>
            <consortium name="NISC Comparative Sequencing Program"/>
            <person name="Wegmann U."/>
            <person name="Louis P."/>
            <person name="Goesmann A."/>
            <person name="Henrissat B."/>
            <person name="Duncan S.H."/>
            <person name="Flint H.J."/>
        </authorList>
    </citation>
    <scope>NUCLEOTIDE SEQUENCE</scope>
    <source>
        <strain evidence="2">CGMCC 1.15644</strain>
    </source>
</reference>